<proteinExistence type="predicted"/>
<keyword evidence="1" id="KW-0479">Metal-binding</keyword>
<dbReference type="AlphaFoldDB" id="A0A1L9U7E8"/>
<protein>
    <recommendedName>
        <fullName evidence="3">C2H2-type domain-containing protein</fullName>
    </recommendedName>
</protein>
<keyword evidence="1" id="KW-0862">Zinc</keyword>
<evidence type="ECO:0000256" key="1">
    <source>
        <dbReference type="PROSITE-ProRule" id="PRU00042"/>
    </source>
</evidence>
<keyword evidence="5" id="KW-1185">Reference proteome</keyword>
<dbReference type="VEuPathDB" id="FungiDB:ASPBRDRAFT_47667"/>
<feature type="domain" description="C2H2-type" evidence="3">
    <location>
        <begin position="190"/>
        <end position="215"/>
    </location>
</feature>
<gene>
    <name evidence="4" type="ORF">ASPBRDRAFT_47667</name>
</gene>
<dbReference type="OrthoDB" id="4510535at2759"/>
<sequence>MSTHQSASHTTTRHTAGVMNDGDKRSPQGGFYAPPSIPLDISEADNSFGPVARPPYHRAQTQIDLSYQTDPRLSQLPRQPQLHGEGRDYLPPDPENYVFAEAGQLQPCAAPQEYPYRVSTLQMNKFYDNFEIPAAMIPLNMSHNGPANSSPEEHTRLRCGWANCTARSTFNRWEDLSRHIKTIHVFPASHVCPFCDRTFNRKDNLVEHQLRTHRF</sequence>
<evidence type="ECO:0000313" key="4">
    <source>
        <dbReference type="EMBL" id="OJJ67620.1"/>
    </source>
</evidence>
<dbReference type="InterPro" id="IPR013087">
    <property type="entry name" value="Znf_C2H2_type"/>
</dbReference>
<dbReference type="SMART" id="SM00355">
    <property type="entry name" value="ZnF_C2H2"/>
    <property type="match status" value="2"/>
</dbReference>
<dbReference type="SUPFAM" id="SSF57667">
    <property type="entry name" value="beta-beta-alpha zinc fingers"/>
    <property type="match status" value="1"/>
</dbReference>
<dbReference type="GO" id="GO:0008270">
    <property type="term" value="F:zinc ion binding"/>
    <property type="evidence" value="ECO:0007669"/>
    <property type="project" value="UniProtKB-KW"/>
</dbReference>
<reference evidence="5" key="1">
    <citation type="journal article" date="2017" name="Genome Biol.">
        <title>Comparative genomics reveals high biological diversity and specific adaptations in the industrially and medically important fungal genus Aspergillus.</title>
        <authorList>
            <person name="de Vries R.P."/>
            <person name="Riley R."/>
            <person name="Wiebenga A."/>
            <person name="Aguilar-Osorio G."/>
            <person name="Amillis S."/>
            <person name="Uchima C.A."/>
            <person name="Anderluh G."/>
            <person name="Asadollahi M."/>
            <person name="Askin M."/>
            <person name="Barry K."/>
            <person name="Battaglia E."/>
            <person name="Bayram O."/>
            <person name="Benocci T."/>
            <person name="Braus-Stromeyer S.A."/>
            <person name="Caldana C."/>
            <person name="Canovas D."/>
            <person name="Cerqueira G.C."/>
            <person name="Chen F."/>
            <person name="Chen W."/>
            <person name="Choi C."/>
            <person name="Clum A."/>
            <person name="Dos Santos R.A."/>
            <person name="Damasio A.R."/>
            <person name="Diallinas G."/>
            <person name="Emri T."/>
            <person name="Fekete E."/>
            <person name="Flipphi M."/>
            <person name="Freyberg S."/>
            <person name="Gallo A."/>
            <person name="Gournas C."/>
            <person name="Habgood R."/>
            <person name="Hainaut M."/>
            <person name="Harispe M.L."/>
            <person name="Henrissat B."/>
            <person name="Hilden K.S."/>
            <person name="Hope R."/>
            <person name="Hossain A."/>
            <person name="Karabika E."/>
            <person name="Karaffa L."/>
            <person name="Karanyi Z."/>
            <person name="Krasevec N."/>
            <person name="Kuo A."/>
            <person name="Kusch H."/>
            <person name="LaButti K."/>
            <person name="Lagendijk E.L."/>
            <person name="Lapidus A."/>
            <person name="Levasseur A."/>
            <person name="Lindquist E."/>
            <person name="Lipzen A."/>
            <person name="Logrieco A.F."/>
            <person name="MacCabe A."/>
            <person name="Maekelae M.R."/>
            <person name="Malavazi I."/>
            <person name="Melin P."/>
            <person name="Meyer V."/>
            <person name="Mielnichuk N."/>
            <person name="Miskei M."/>
            <person name="Molnar A.P."/>
            <person name="Mule G."/>
            <person name="Ngan C.Y."/>
            <person name="Orejas M."/>
            <person name="Orosz E."/>
            <person name="Ouedraogo J.P."/>
            <person name="Overkamp K.M."/>
            <person name="Park H.-S."/>
            <person name="Perrone G."/>
            <person name="Piumi F."/>
            <person name="Punt P.J."/>
            <person name="Ram A.F."/>
            <person name="Ramon A."/>
            <person name="Rauscher S."/>
            <person name="Record E."/>
            <person name="Riano-Pachon D.M."/>
            <person name="Robert V."/>
            <person name="Roehrig J."/>
            <person name="Ruller R."/>
            <person name="Salamov A."/>
            <person name="Salih N.S."/>
            <person name="Samson R.A."/>
            <person name="Sandor E."/>
            <person name="Sanguinetti M."/>
            <person name="Schuetze T."/>
            <person name="Sepcic K."/>
            <person name="Shelest E."/>
            <person name="Sherlock G."/>
            <person name="Sophianopoulou V."/>
            <person name="Squina F.M."/>
            <person name="Sun H."/>
            <person name="Susca A."/>
            <person name="Todd R.B."/>
            <person name="Tsang A."/>
            <person name="Unkles S.E."/>
            <person name="van de Wiele N."/>
            <person name="van Rossen-Uffink D."/>
            <person name="Oliveira J.V."/>
            <person name="Vesth T.C."/>
            <person name="Visser J."/>
            <person name="Yu J.-H."/>
            <person name="Zhou M."/>
            <person name="Andersen M.R."/>
            <person name="Archer D.B."/>
            <person name="Baker S.E."/>
            <person name="Benoit I."/>
            <person name="Brakhage A.A."/>
            <person name="Braus G.H."/>
            <person name="Fischer R."/>
            <person name="Frisvad J.C."/>
            <person name="Goldman G.H."/>
            <person name="Houbraken J."/>
            <person name="Oakley B."/>
            <person name="Pocsi I."/>
            <person name="Scazzocchio C."/>
            <person name="Seiboth B."/>
            <person name="vanKuyk P.A."/>
            <person name="Wortman J."/>
            <person name="Dyer P.S."/>
            <person name="Grigoriev I.V."/>
        </authorList>
    </citation>
    <scope>NUCLEOTIDE SEQUENCE [LARGE SCALE GENOMIC DNA]</scope>
    <source>
        <strain evidence="5">CBS 101740 / IMI 381727 / IBT 21946</strain>
    </source>
</reference>
<name>A0A1L9U7E8_ASPBC</name>
<evidence type="ECO:0000256" key="2">
    <source>
        <dbReference type="SAM" id="MobiDB-lite"/>
    </source>
</evidence>
<evidence type="ECO:0000259" key="3">
    <source>
        <dbReference type="PROSITE" id="PS50157"/>
    </source>
</evidence>
<dbReference type="RefSeq" id="XP_067474869.1">
    <property type="nucleotide sequence ID" value="XM_067625905.1"/>
</dbReference>
<feature type="compositionally biased region" description="Polar residues" evidence="2">
    <location>
        <begin position="1"/>
        <end position="14"/>
    </location>
</feature>
<dbReference type="PROSITE" id="PS00028">
    <property type="entry name" value="ZINC_FINGER_C2H2_1"/>
    <property type="match status" value="1"/>
</dbReference>
<dbReference type="GeneID" id="93578393"/>
<organism evidence="4 5">
    <name type="scientific">Aspergillus brasiliensis (strain CBS 101740 / IMI 381727 / IBT 21946)</name>
    <dbReference type="NCBI Taxonomy" id="767769"/>
    <lineage>
        <taxon>Eukaryota</taxon>
        <taxon>Fungi</taxon>
        <taxon>Dikarya</taxon>
        <taxon>Ascomycota</taxon>
        <taxon>Pezizomycotina</taxon>
        <taxon>Eurotiomycetes</taxon>
        <taxon>Eurotiomycetidae</taxon>
        <taxon>Eurotiales</taxon>
        <taxon>Aspergillaceae</taxon>
        <taxon>Aspergillus</taxon>
        <taxon>Aspergillus subgen. Circumdati</taxon>
    </lineage>
</organism>
<dbReference type="InterPro" id="IPR036236">
    <property type="entry name" value="Znf_C2H2_sf"/>
</dbReference>
<feature type="region of interest" description="Disordered" evidence="2">
    <location>
        <begin position="1"/>
        <end position="52"/>
    </location>
</feature>
<evidence type="ECO:0000313" key="5">
    <source>
        <dbReference type="Proteomes" id="UP000184499"/>
    </source>
</evidence>
<dbReference type="STRING" id="767769.A0A1L9U7E8"/>
<accession>A0A1L9U7E8</accession>
<keyword evidence="1" id="KW-0863">Zinc-finger</keyword>
<dbReference type="PROSITE" id="PS50157">
    <property type="entry name" value="ZINC_FINGER_C2H2_2"/>
    <property type="match status" value="1"/>
</dbReference>
<dbReference type="Pfam" id="PF00096">
    <property type="entry name" value="zf-C2H2"/>
    <property type="match status" value="1"/>
</dbReference>
<dbReference type="Proteomes" id="UP000184499">
    <property type="component" value="Unassembled WGS sequence"/>
</dbReference>
<dbReference type="EMBL" id="KV878693">
    <property type="protein sequence ID" value="OJJ67620.1"/>
    <property type="molecule type" value="Genomic_DNA"/>
</dbReference>
<dbReference type="Gene3D" id="3.30.160.60">
    <property type="entry name" value="Classic Zinc Finger"/>
    <property type="match status" value="2"/>
</dbReference>